<protein>
    <submittedName>
        <fullName evidence="1">Uncharacterized protein</fullName>
    </submittedName>
</protein>
<gene>
    <name evidence="1" type="ORF">APHNP_1660</name>
</gene>
<name>A0A0F3NKL7_ANAPH</name>
<comment type="caution">
    <text evidence="1">The sequence shown here is derived from an EMBL/GenBank/DDBJ whole genome shotgun (WGS) entry which is preliminary data.</text>
</comment>
<dbReference type="EMBL" id="LANW01000001">
    <property type="protein sequence ID" value="KJV67459.1"/>
    <property type="molecule type" value="Genomic_DNA"/>
</dbReference>
<dbReference type="Proteomes" id="UP000033385">
    <property type="component" value="Unassembled WGS sequence"/>
</dbReference>
<organism evidence="1 2">
    <name type="scientific">Anaplasma phagocytophilum str. ApNP</name>
    <dbReference type="NCBI Taxonomy" id="1359153"/>
    <lineage>
        <taxon>Bacteria</taxon>
        <taxon>Pseudomonadati</taxon>
        <taxon>Pseudomonadota</taxon>
        <taxon>Alphaproteobacteria</taxon>
        <taxon>Rickettsiales</taxon>
        <taxon>Anaplasmataceae</taxon>
        <taxon>Anaplasma</taxon>
        <taxon>phagocytophilum group</taxon>
    </lineage>
</organism>
<dbReference type="AlphaFoldDB" id="A0A0F3NKL7"/>
<dbReference type="PATRIC" id="fig|1359153.3.peg.1695"/>
<sequence>MSLSHPIEVGAIACCLENNELCMEYRTSLFSLESCTAILFSPGVCRY</sequence>
<evidence type="ECO:0000313" key="2">
    <source>
        <dbReference type="Proteomes" id="UP000033385"/>
    </source>
</evidence>
<proteinExistence type="predicted"/>
<reference evidence="1 2" key="1">
    <citation type="submission" date="2015-01" db="EMBL/GenBank/DDBJ databases">
        <title>Genome Sequencing of Rickettsiales.</title>
        <authorList>
            <person name="Daugherty S.C."/>
            <person name="Su Q."/>
            <person name="Abolude K."/>
            <person name="Beier-Sexton M."/>
            <person name="Carlyon J.A."/>
            <person name="Carter R."/>
            <person name="Day N.P."/>
            <person name="Dumler S.J."/>
            <person name="Dyachenko V."/>
            <person name="Godinez A."/>
            <person name="Kurtti T.J."/>
            <person name="Lichay M."/>
            <person name="Mullins K.E."/>
            <person name="Ott S."/>
            <person name="Pappas-Brown V."/>
            <person name="Paris D.H."/>
            <person name="Patel P."/>
            <person name="Richards A.L."/>
            <person name="Sadzewicz L."/>
            <person name="Sears K."/>
            <person name="Seidman D."/>
            <person name="Sengamalay N."/>
            <person name="Stenos J."/>
            <person name="Tallon L.J."/>
            <person name="Vincent G."/>
            <person name="Fraser C.M."/>
            <person name="Munderloh U."/>
            <person name="Dunning-Hotopp J.C."/>
        </authorList>
    </citation>
    <scope>NUCLEOTIDE SEQUENCE [LARGE SCALE GENOMIC DNA]</scope>
    <source>
        <strain evidence="1 2">ApNP</strain>
    </source>
</reference>
<accession>A0A0F3NKL7</accession>
<evidence type="ECO:0000313" key="1">
    <source>
        <dbReference type="EMBL" id="KJV67459.1"/>
    </source>
</evidence>